<dbReference type="SUPFAM" id="SSF54277">
    <property type="entry name" value="CAD &amp; PB1 domains"/>
    <property type="match status" value="1"/>
</dbReference>
<keyword evidence="1" id="KW-0547">Nucleotide-binding</keyword>
<evidence type="ECO:0000313" key="4">
    <source>
        <dbReference type="EnsemblPlants" id="QL03p033225:mrna"/>
    </source>
</evidence>
<dbReference type="GO" id="GO:0005524">
    <property type="term" value="F:ATP binding"/>
    <property type="evidence" value="ECO:0007669"/>
    <property type="project" value="UniProtKB-KW"/>
</dbReference>
<dbReference type="InterPro" id="IPR011989">
    <property type="entry name" value="ARM-like"/>
</dbReference>
<reference evidence="4 5" key="1">
    <citation type="journal article" date="2016" name="G3 (Bethesda)">
        <title>First Draft Assembly and Annotation of the Genome of a California Endemic Oak Quercus lobata Nee (Fagaceae).</title>
        <authorList>
            <person name="Sork V.L."/>
            <person name="Fitz-Gibbon S.T."/>
            <person name="Puiu D."/>
            <person name="Crepeau M."/>
            <person name="Gugger P.F."/>
            <person name="Sherman R."/>
            <person name="Stevens K."/>
            <person name="Langley C.H."/>
            <person name="Pellegrini M."/>
            <person name="Salzberg S.L."/>
        </authorList>
    </citation>
    <scope>NUCLEOTIDE SEQUENCE [LARGE SCALE GENOMIC DNA]</scope>
    <source>
        <strain evidence="4 5">cv. SW786</strain>
    </source>
</reference>
<evidence type="ECO:0000256" key="1">
    <source>
        <dbReference type="ARBA" id="ARBA00022741"/>
    </source>
</evidence>
<sequence length="488" mass="54667">MESNNNKNTETIKLLYSYGGKILPRYTDGTLHYAGGLTRVLTVDRSISFTVKLGEFCGSSVNIRCQLPIGNLETLISITSDDRLRRNGRRSYLRRGPAVDSQSFLLRPFVRLQVYHHVATRIPDTSAFLRELTLKSMLTLAPKLSQRTISGSLLKYLSKLQVDEELAIRTNTTILLGNIASHLNEGDLQSKYTIGSKLCHFNPYKLSYMNLCPLFFEISILNWPIHVSVQICCSGEGGFGGVYKGFLSESNIEIAVKRVSKESKQGKKEYMSEVKIISRLRHRNLVQLIGWCHEQHELLLVYEYMPNGSLDSHLFGKKTTLTWPISFGVVSLEIACGRKPIQPQAETSKVSLIEWVWDLYGKGQLPEAVDKGLSMEFDAGQVKRLMVIGLWCCHPDPTIRPSTRQIIQVLKFEAPLPNLPSKLPVPMYFGPPMHQCKFTNTSSSLMWSKDHKQCSCSNCSTNPSLSTGPSIPLSHIGNANVELASVIV</sequence>
<dbReference type="InParanoid" id="A0A7N2L7Y7"/>
<dbReference type="InterPro" id="IPR000719">
    <property type="entry name" value="Prot_kinase_dom"/>
</dbReference>
<dbReference type="InterPro" id="IPR050528">
    <property type="entry name" value="L-type_Lectin-RKs"/>
</dbReference>
<proteinExistence type="predicted"/>
<evidence type="ECO:0000259" key="3">
    <source>
        <dbReference type="PROSITE" id="PS50011"/>
    </source>
</evidence>
<name>A0A7N2L7Y7_QUELO</name>
<feature type="domain" description="Protein kinase" evidence="3">
    <location>
        <begin position="228"/>
        <end position="488"/>
    </location>
</feature>
<dbReference type="Pfam" id="PF07714">
    <property type="entry name" value="PK_Tyr_Ser-Thr"/>
    <property type="match status" value="1"/>
</dbReference>
<organism evidence="4 5">
    <name type="scientific">Quercus lobata</name>
    <name type="common">Valley oak</name>
    <dbReference type="NCBI Taxonomy" id="97700"/>
    <lineage>
        <taxon>Eukaryota</taxon>
        <taxon>Viridiplantae</taxon>
        <taxon>Streptophyta</taxon>
        <taxon>Embryophyta</taxon>
        <taxon>Tracheophyta</taxon>
        <taxon>Spermatophyta</taxon>
        <taxon>Magnoliopsida</taxon>
        <taxon>eudicotyledons</taxon>
        <taxon>Gunneridae</taxon>
        <taxon>Pentapetalae</taxon>
        <taxon>rosids</taxon>
        <taxon>fabids</taxon>
        <taxon>Fagales</taxon>
        <taxon>Fagaceae</taxon>
        <taxon>Quercus</taxon>
    </lineage>
</organism>
<dbReference type="Proteomes" id="UP000594261">
    <property type="component" value="Chromosome 3"/>
</dbReference>
<dbReference type="SUPFAM" id="SSF56112">
    <property type="entry name" value="Protein kinase-like (PK-like)"/>
    <property type="match status" value="1"/>
</dbReference>
<dbReference type="FunFam" id="3.30.200.20:FF:001220">
    <property type="entry name" value="ABL protein"/>
    <property type="match status" value="1"/>
</dbReference>
<keyword evidence="5" id="KW-1185">Reference proteome</keyword>
<dbReference type="PANTHER" id="PTHR27007">
    <property type="match status" value="1"/>
</dbReference>
<dbReference type="EnsemblPlants" id="QL03p033225:mrna">
    <property type="protein sequence ID" value="QL03p033225:mrna"/>
    <property type="gene ID" value="QL03p033225"/>
</dbReference>
<reference evidence="4" key="2">
    <citation type="submission" date="2021-01" db="UniProtKB">
        <authorList>
            <consortium name="EnsemblPlants"/>
        </authorList>
    </citation>
    <scope>IDENTIFICATION</scope>
</reference>
<dbReference type="Gramene" id="QL03p033225:mrna">
    <property type="protein sequence ID" value="QL03p033225:mrna"/>
    <property type="gene ID" value="QL03p033225"/>
</dbReference>
<dbReference type="EMBL" id="LRBV02000003">
    <property type="status" value="NOT_ANNOTATED_CDS"/>
    <property type="molecule type" value="Genomic_DNA"/>
</dbReference>
<dbReference type="GO" id="GO:0004672">
    <property type="term" value="F:protein kinase activity"/>
    <property type="evidence" value="ECO:0007669"/>
    <property type="project" value="InterPro"/>
</dbReference>
<dbReference type="GO" id="GO:0051707">
    <property type="term" value="P:response to other organism"/>
    <property type="evidence" value="ECO:0007669"/>
    <property type="project" value="UniProtKB-ARBA"/>
</dbReference>
<dbReference type="Gene3D" id="1.10.510.10">
    <property type="entry name" value="Transferase(Phosphotransferase) domain 1"/>
    <property type="match status" value="1"/>
</dbReference>
<dbReference type="PROSITE" id="PS50011">
    <property type="entry name" value="PROTEIN_KINASE_DOM"/>
    <property type="match status" value="1"/>
</dbReference>
<accession>A0A7N2L7Y7</accession>
<dbReference type="AlphaFoldDB" id="A0A7N2L7Y7"/>
<dbReference type="InterPro" id="IPR011009">
    <property type="entry name" value="Kinase-like_dom_sf"/>
</dbReference>
<evidence type="ECO:0000313" key="5">
    <source>
        <dbReference type="Proteomes" id="UP000594261"/>
    </source>
</evidence>
<dbReference type="Gene3D" id="1.25.10.10">
    <property type="entry name" value="Leucine-rich Repeat Variant"/>
    <property type="match status" value="1"/>
</dbReference>
<dbReference type="InterPro" id="IPR001245">
    <property type="entry name" value="Ser-Thr/Tyr_kinase_cat_dom"/>
</dbReference>
<dbReference type="Gene3D" id="3.30.200.20">
    <property type="entry name" value="Phosphorylase Kinase, domain 1"/>
    <property type="match status" value="1"/>
</dbReference>
<keyword evidence="2" id="KW-0067">ATP-binding</keyword>
<evidence type="ECO:0000256" key="2">
    <source>
        <dbReference type="ARBA" id="ARBA00022840"/>
    </source>
</evidence>
<protein>
    <recommendedName>
        <fullName evidence="3">Protein kinase domain-containing protein</fullName>
    </recommendedName>
</protein>